<name>A0A6J4MIK0_9ACTN</name>
<dbReference type="InterPro" id="IPR002347">
    <property type="entry name" value="SDR_fam"/>
</dbReference>
<dbReference type="AlphaFoldDB" id="A0A6J4MIK0"/>
<sequence length="227" mass="23232">MTGASRGLGHALTSALVLRGWHVVVDARDGDRLARAVAALPDPSAVTAIAGDVTDDAHRAALTAAVSSRGGLDLLVNNASVLGPSPLPPLATHPLPELLEVFEVNALAPLALVQLLVPALEARRGALVNLSSDAAVEAYAGWGGYGAAKAALDRASAVLALEHPRLGVYAFDPGDMATELHQLADPGADLSALPRPADVVPALLRLLDQRLPSGRYRASDLTAAVPA</sequence>
<dbReference type="PANTHER" id="PTHR43669:SF3">
    <property type="entry name" value="ALCOHOL DEHYDROGENASE, PUTATIVE (AFU_ORTHOLOGUE AFUA_3G03445)-RELATED"/>
    <property type="match status" value="1"/>
</dbReference>
<reference evidence="4" key="1">
    <citation type="submission" date="2020-02" db="EMBL/GenBank/DDBJ databases">
        <authorList>
            <person name="Meier V. D."/>
        </authorList>
    </citation>
    <scope>NUCLEOTIDE SEQUENCE</scope>
    <source>
        <strain evidence="4">AVDCRST_MAG16</strain>
    </source>
</reference>
<protein>
    <submittedName>
        <fullName evidence="4">Oxidoreductase SCO1803</fullName>
    </submittedName>
</protein>
<dbReference type="EMBL" id="CADCUE010000253">
    <property type="protein sequence ID" value="CAA9356371.1"/>
    <property type="molecule type" value="Genomic_DNA"/>
</dbReference>
<dbReference type="CDD" id="cd05233">
    <property type="entry name" value="SDR_c"/>
    <property type="match status" value="1"/>
</dbReference>
<gene>
    <name evidence="4" type="ORF">AVDCRST_MAG16-2687</name>
</gene>
<proteinExistence type="inferred from homology"/>
<dbReference type="PRINTS" id="PR00080">
    <property type="entry name" value="SDRFAMILY"/>
</dbReference>
<dbReference type="Pfam" id="PF00106">
    <property type="entry name" value="adh_short"/>
    <property type="match status" value="1"/>
</dbReference>
<dbReference type="GO" id="GO:0016491">
    <property type="term" value="F:oxidoreductase activity"/>
    <property type="evidence" value="ECO:0007669"/>
    <property type="project" value="UniProtKB-KW"/>
</dbReference>
<evidence type="ECO:0000256" key="3">
    <source>
        <dbReference type="RuleBase" id="RU000363"/>
    </source>
</evidence>
<dbReference type="PRINTS" id="PR00081">
    <property type="entry name" value="GDHRDH"/>
</dbReference>
<comment type="similarity">
    <text evidence="1 3">Belongs to the short-chain dehydrogenases/reductases (SDR) family.</text>
</comment>
<dbReference type="SUPFAM" id="SSF51735">
    <property type="entry name" value="NAD(P)-binding Rossmann-fold domains"/>
    <property type="match status" value="1"/>
</dbReference>
<organism evidence="4">
    <name type="scientific">uncultured Frankineae bacterium</name>
    <dbReference type="NCBI Taxonomy" id="437475"/>
    <lineage>
        <taxon>Bacteria</taxon>
        <taxon>Bacillati</taxon>
        <taxon>Actinomycetota</taxon>
        <taxon>Actinomycetes</taxon>
        <taxon>Frankiales</taxon>
        <taxon>environmental samples</taxon>
    </lineage>
</organism>
<dbReference type="InterPro" id="IPR036291">
    <property type="entry name" value="NAD(P)-bd_dom_sf"/>
</dbReference>
<evidence type="ECO:0000256" key="1">
    <source>
        <dbReference type="ARBA" id="ARBA00006484"/>
    </source>
</evidence>
<dbReference type="PANTHER" id="PTHR43669">
    <property type="entry name" value="5-KETO-D-GLUCONATE 5-REDUCTASE"/>
    <property type="match status" value="1"/>
</dbReference>
<evidence type="ECO:0000256" key="2">
    <source>
        <dbReference type="ARBA" id="ARBA00023002"/>
    </source>
</evidence>
<dbReference type="Gene3D" id="3.40.50.720">
    <property type="entry name" value="NAD(P)-binding Rossmann-like Domain"/>
    <property type="match status" value="1"/>
</dbReference>
<accession>A0A6J4MIK0</accession>
<evidence type="ECO:0000313" key="4">
    <source>
        <dbReference type="EMBL" id="CAA9356371.1"/>
    </source>
</evidence>
<keyword evidence="2" id="KW-0560">Oxidoreductase</keyword>